<dbReference type="EMBL" id="JBHSDL010000005">
    <property type="protein sequence ID" value="MFC4373279.1"/>
    <property type="molecule type" value="Genomic_DNA"/>
</dbReference>
<comment type="caution">
    <text evidence="1">The sequence shown here is derived from an EMBL/GenBank/DDBJ whole genome shotgun (WGS) entry which is preliminary data.</text>
</comment>
<sequence>MSVVTSRTRTVTHHEWLVPNPAAIGDFLEAVAFARNRYIEIHGQPSAFDDWAHITHEDDNLIIGFTTEERA</sequence>
<proteinExistence type="predicted"/>
<reference evidence="2" key="1">
    <citation type="journal article" date="2019" name="Int. J. Syst. Evol. Microbiol.">
        <title>The Global Catalogue of Microorganisms (GCM) 10K type strain sequencing project: providing services to taxonomists for standard genome sequencing and annotation.</title>
        <authorList>
            <consortium name="The Broad Institute Genomics Platform"/>
            <consortium name="The Broad Institute Genome Sequencing Center for Infectious Disease"/>
            <person name="Wu L."/>
            <person name="Ma J."/>
        </authorList>
    </citation>
    <scope>NUCLEOTIDE SEQUENCE [LARGE SCALE GENOMIC DNA]</scope>
    <source>
        <strain evidence="2">IBRC-M 10490</strain>
    </source>
</reference>
<dbReference type="Proteomes" id="UP001595844">
    <property type="component" value="Unassembled WGS sequence"/>
</dbReference>
<protein>
    <submittedName>
        <fullName evidence="1">Uncharacterized protein</fullName>
    </submittedName>
</protein>
<evidence type="ECO:0000313" key="1">
    <source>
        <dbReference type="EMBL" id="MFC4373279.1"/>
    </source>
</evidence>
<keyword evidence="2" id="KW-1185">Reference proteome</keyword>
<gene>
    <name evidence="1" type="ORF">ACFO5K_04120</name>
</gene>
<dbReference type="RefSeq" id="WP_378555890.1">
    <property type="nucleotide sequence ID" value="NZ_JBHSDL010000005.1"/>
</dbReference>
<organism evidence="1 2">
    <name type="scientific">Nocardia halotolerans</name>
    <dbReference type="NCBI Taxonomy" id="1755878"/>
    <lineage>
        <taxon>Bacteria</taxon>
        <taxon>Bacillati</taxon>
        <taxon>Actinomycetota</taxon>
        <taxon>Actinomycetes</taxon>
        <taxon>Mycobacteriales</taxon>
        <taxon>Nocardiaceae</taxon>
        <taxon>Nocardia</taxon>
    </lineage>
</organism>
<accession>A0ABV8VCQ3</accession>
<name>A0ABV8VCQ3_9NOCA</name>
<evidence type="ECO:0000313" key="2">
    <source>
        <dbReference type="Proteomes" id="UP001595844"/>
    </source>
</evidence>